<proteinExistence type="predicted"/>
<comment type="caution">
    <text evidence="1">The sequence shown here is derived from an EMBL/GenBank/DDBJ whole genome shotgun (WGS) entry which is preliminary data.</text>
</comment>
<dbReference type="EMBL" id="DSIY01000278">
    <property type="protein sequence ID" value="HEG92142.1"/>
    <property type="molecule type" value="Genomic_DNA"/>
</dbReference>
<name>A0A831X8C3_9BACT</name>
<dbReference type="AlphaFoldDB" id="A0A831X8C3"/>
<organism evidence="1">
    <name type="scientific">Thermorudis peleae</name>
    <dbReference type="NCBI Taxonomy" id="1382356"/>
    <lineage>
        <taxon>Bacteria</taxon>
        <taxon>Pseudomonadati</taxon>
        <taxon>Thermomicrobiota</taxon>
        <taxon>Thermomicrobia</taxon>
        <taxon>Thermomicrobia incertae sedis</taxon>
        <taxon>Thermorudis</taxon>
    </lineage>
</organism>
<protein>
    <submittedName>
        <fullName evidence="1">Uncharacterized protein</fullName>
    </submittedName>
</protein>
<evidence type="ECO:0000313" key="1">
    <source>
        <dbReference type="EMBL" id="HEG92142.1"/>
    </source>
</evidence>
<accession>A0A831X8C3</accession>
<gene>
    <name evidence="1" type="ORF">ENP34_12005</name>
</gene>
<sequence>MTPAESEDLRLADLLARGIRREDGAEAYLVAEVSGLVELDDVTRAARRAELLARATGRPVVAAVAGERIAPDLDRIARESGVWRVLDGVALPPGVDLPPAS</sequence>
<reference evidence="1" key="1">
    <citation type="journal article" date="2020" name="mSystems">
        <title>Genome- and Community-Level Interaction Insights into Carbon Utilization and Element Cycling Functions of Hydrothermarchaeota in Hydrothermal Sediment.</title>
        <authorList>
            <person name="Zhou Z."/>
            <person name="Liu Y."/>
            <person name="Xu W."/>
            <person name="Pan J."/>
            <person name="Luo Z.H."/>
            <person name="Li M."/>
        </authorList>
    </citation>
    <scope>NUCLEOTIDE SEQUENCE [LARGE SCALE GENOMIC DNA]</scope>
    <source>
        <strain evidence="1">SpSt-210</strain>
    </source>
</reference>